<dbReference type="AlphaFoldDB" id="R7S5X0"/>
<gene>
    <name evidence="2" type="ORF">PUNSTDRAFT_137883</name>
</gene>
<organism evidence="2 3">
    <name type="scientific">Punctularia strigosozonata (strain HHB-11173)</name>
    <name type="common">White-rot fungus</name>
    <dbReference type="NCBI Taxonomy" id="741275"/>
    <lineage>
        <taxon>Eukaryota</taxon>
        <taxon>Fungi</taxon>
        <taxon>Dikarya</taxon>
        <taxon>Basidiomycota</taxon>
        <taxon>Agaricomycotina</taxon>
        <taxon>Agaricomycetes</taxon>
        <taxon>Corticiales</taxon>
        <taxon>Punctulariaceae</taxon>
        <taxon>Punctularia</taxon>
    </lineage>
</organism>
<dbReference type="InterPro" id="IPR036047">
    <property type="entry name" value="F-box-like_dom_sf"/>
</dbReference>
<dbReference type="RefSeq" id="XP_007387604.1">
    <property type="nucleotide sequence ID" value="XM_007387542.1"/>
</dbReference>
<dbReference type="eggNOG" id="ENOG502T0Z4">
    <property type="taxonomic scope" value="Eukaryota"/>
</dbReference>
<dbReference type="Proteomes" id="UP000054196">
    <property type="component" value="Unassembled WGS sequence"/>
</dbReference>
<dbReference type="Pfam" id="PF12937">
    <property type="entry name" value="F-box-like"/>
    <property type="match status" value="1"/>
</dbReference>
<name>R7S5X0_PUNST</name>
<evidence type="ECO:0000313" key="2">
    <source>
        <dbReference type="EMBL" id="EIN05201.1"/>
    </source>
</evidence>
<evidence type="ECO:0000259" key="1">
    <source>
        <dbReference type="Pfam" id="PF12937"/>
    </source>
</evidence>
<evidence type="ECO:0000313" key="3">
    <source>
        <dbReference type="Proteomes" id="UP000054196"/>
    </source>
</evidence>
<dbReference type="HOGENOM" id="CLU_1230446_0_0_1"/>
<accession>R7S5X0</accession>
<protein>
    <recommendedName>
        <fullName evidence="1">F-box domain-containing protein</fullName>
    </recommendedName>
</protein>
<reference evidence="3" key="1">
    <citation type="journal article" date="2012" name="Science">
        <title>The Paleozoic origin of enzymatic lignin decomposition reconstructed from 31 fungal genomes.</title>
        <authorList>
            <person name="Floudas D."/>
            <person name="Binder M."/>
            <person name="Riley R."/>
            <person name="Barry K."/>
            <person name="Blanchette R.A."/>
            <person name="Henrissat B."/>
            <person name="Martinez A.T."/>
            <person name="Otillar R."/>
            <person name="Spatafora J.W."/>
            <person name="Yadav J.S."/>
            <person name="Aerts A."/>
            <person name="Benoit I."/>
            <person name="Boyd A."/>
            <person name="Carlson A."/>
            <person name="Copeland A."/>
            <person name="Coutinho P.M."/>
            <person name="de Vries R.P."/>
            <person name="Ferreira P."/>
            <person name="Findley K."/>
            <person name="Foster B."/>
            <person name="Gaskell J."/>
            <person name="Glotzer D."/>
            <person name="Gorecki P."/>
            <person name="Heitman J."/>
            <person name="Hesse C."/>
            <person name="Hori C."/>
            <person name="Igarashi K."/>
            <person name="Jurgens J.A."/>
            <person name="Kallen N."/>
            <person name="Kersten P."/>
            <person name="Kohler A."/>
            <person name="Kuees U."/>
            <person name="Kumar T.K.A."/>
            <person name="Kuo A."/>
            <person name="LaButti K."/>
            <person name="Larrondo L.F."/>
            <person name="Lindquist E."/>
            <person name="Ling A."/>
            <person name="Lombard V."/>
            <person name="Lucas S."/>
            <person name="Lundell T."/>
            <person name="Martin R."/>
            <person name="McLaughlin D.J."/>
            <person name="Morgenstern I."/>
            <person name="Morin E."/>
            <person name="Murat C."/>
            <person name="Nagy L.G."/>
            <person name="Nolan M."/>
            <person name="Ohm R.A."/>
            <person name="Patyshakuliyeva A."/>
            <person name="Rokas A."/>
            <person name="Ruiz-Duenas F.J."/>
            <person name="Sabat G."/>
            <person name="Salamov A."/>
            <person name="Samejima M."/>
            <person name="Schmutz J."/>
            <person name="Slot J.C."/>
            <person name="St John F."/>
            <person name="Stenlid J."/>
            <person name="Sun H."/>
            <person name="Sun S."/>
            <person name="Syed K."/>
            <person name="Tsang A."/>
            <person name="Wiebenga A."/>
            <person name="Young D."/>
            <person name="Pisabarro A."/>
            <person name="Eastwood D.C."/>
            <person name="Martin F."/>
            <person name="Cullen D."/>
            <person name="Grigoriev I.V."/>
            <person name="Hibbett D.S."/>
        </authorList>
    </citation>
    <scope>NUCLEOTIDE SEQUENCE [LARGE SCALE GENOMIC DNA]</scope>
    <source>
        <strain evidence="3">HHB-11173 SS5</strain>
    </source>
</reference>
<dbReference type="Gene3D" id="1.20.1280.50">
    <property type="match status" value="1"/>
</dbReference>
<keyword evidence="3" id="KW-1185">Reference proteome</keyword>
<dbReference type="InterPro" id="IPR001810">
    <property type="entry name" value="F-box_dom"/>
</dbReference>
<dbReference type="KEGG" id="psq:PUNSTDRAFT_137883"/>
<sequence>MRRGAKERLPQKGIHTPKEGTWRCGSRSAWAKVKAKYPLQIQLWEGVDLLSLRYGYDADDEAGRWIDGPDDEYVHEEENGITHLKRPDHFPPIHEHILPFRCPSDVGLNILSYLDGPSLPALQLVSRAWRDTMCCRLAQRCLWYPLARQYRFTPTDTDWTRSAEAVRQTRSSPARRSVVDWRRHYKDCWNSLNMRNRTRIFRAVWNISHRLGHCGCKEGSPTCRP</sequence>
<dbReference type="GeneID" id="18879933"/>
<proteinExistence type="predicted"/>
<dbReference type="SUPFAM" id="SSF81383">
    <property type="entry name" value="F-box domain"/>
    <property type="match status" value="1"/>
</dbReference>
<feature type="domain" description="F-box" evidence="1">
    <location>
        <begin position="103"/>
        <end position="131"/>
    </location>
</feature>
<dbReference type="EMBL" id="JH687551">
    <property type="protein sequence ID" value="EIN05201.1"/>
    <property type="molecule type" value="Genomic_DNA"/>
</dbReference>